<organism evidence="1 2">
    <name type="scientific">Panagrolaimus sp. JU765</name>
    <dbReference type="NCBI Taxonomy" id="591449"/>
    <lineage>
        <taxon>Eukaryota</taxon>
        <taxon>Metazoa</taxon>
        <taxon>Ecdysozoa</taxon>
        <taxon>Nematoda</taxon>
        <taxon>Chromadorea</taxon>
        <taxon>Rhabditida</taxon>
        <taxon>Tylenchina</taxon>
        <taxon>Panagrolaimomorpha</taxon>
        <taxon>Panagrolaimoidea</taxon>
        <taxon>Panagrolaimidae</taxon>
        <taxon>Panagrolaimus</taxon>
    </lineage>
</organism>
<evidence type="ECO:0000313" key="1">
    <source>
        <dbReference type="Proteomes" id="UP000887576"/>
    </source>
</evidence>
<evidence type="ECO:0000313" key="2">
    <source>
        <dbReference type="WBParaSite" id="JU765_v2.g8508.t1"/>
    </source>
</evidence>
<proteinExistence type="predicted"/>
<name>A0AC34RMS4_9BILA</name>
<dbReference type="WBParaSite" id="JU765_v2.g8508.t1">
    <property type="protein sequence ID" value="JU765_v2.g8508.t1"/>
    <property type="gene ID" value="JU765_v2.g8508"/>
</dbReference>
<dbReference type="Proteomes" id="UP000887576">
    <property type="component" value="Unplaced"/>
</dbReference>
<sequence length="243" mass="27924">MESSDLRATCSIWNFKAFKDYNFKNLCLRVLFHGLIYTIVAIIVYYFLEPNAVQKSVCAIFKENMAAMIISVFLDSLLFTILAFMKANCSTDSTVICSLVLGAVMQTLHTMIGGFSSFNCHYEFLRYSTTEEAVIFDPDYVLVLGPAVRIAGLPQPLIIDSNDDFLHFHRRGTNENEEFGSLKVYFERFYNVATFHRTTEYFQVLQNDFPIIYCFYQVAFSLLLVVFVLLFFALCYSLYVSTA</sequence>
<reference evidence="2" key="1">
    <citation type="submission" date="2022-11" db="UniProtKB">
        <authorList>
            <consortium name="WormBaseParasite"/>
        </authorList>
    </citation>
    <scope>IDENTIFICATION</scope>
</reference>
<protein>
    <submittedName>
        <fullName evidence="2">Uncharacterized protein</fullName>
    </submittedName>
</protein>
<accession>A0AC34RMS4</accession>